<dbReference type="RefSeq" id="WP_089858841.1">
    <property type="nucleotide sequence ID" value="NZ_FOTI01000003.1"/>
</dbReference>
<dbReference type="OrthoDB" id="2111652at2"/>
<proteinExistence type="predicted"/>
<protein>
    <submittedName>
        <fullName evidence="3">Uncharacterized protein</fullName>
    </submittedName>
</protein>
<dbReference type="STRING" id="29563.SAMN02983006_00405"/>
<sequence length="297" mass="34823">MSESNHHLVTLKFITAIVLGLVFAFLLIYVFVPEQEYQHHIFNLQQHNFTKPAAVEVLTEADSEFLVQTASAAEYKNFRDDFKASSFKLMDISKETVLNVLTANQISAADGIREEKMQFLAKRSRKLAERKDALLQEKREELETRLNNELQQLRSEVKNNYADYSQHEIRDNYLEIINLKIAIAVIAETEAEKNDLNQQLEQVEAEQQKILQDKQGLIDNQISAKTRKLIIEFNHDFSAYRQKLTEHNNNLLKNYQQEIEVELANYRDELKRRLASSKKEKSARLEQLIEKSQKRYY</sequence>
<dbReference type="Proteomes" id="UP000199006">
    <property type="component" value="Unassembled WGS sequence"/>
</dbReference>
<dbReference type="EMBL" id="FOTI01000003">
    <property type="protein sequence ID" value="SFL18354.1"/>
    <property type="molecule type" value="Genomic_DNA"/>
</dbReference>
<evidence type="ECO:0000313" key="3">
    <source>
        <dbReference type="EMBL" id="SFL18354.1"/>
    </source>
</evidence>
<name>A0A1I4FKA7_9FIRM</name>
<keyword evidence="2" id="KW-0472">Membrane</keyword>
<keyword evidence="1" id="KW-0175">Coiled coil</keyword>
<feature type="coiled-coil region" evidence="1">
    <location>
        <begin position="252"/>
        <end position="295"/>
    </location>
</feature>
<dbReference type="AlphaFoldDB" id="A0A1I4FKA7"/>
<organism evidence="3 4">
    <name type="scientific">Halanaerobium salsuginis</name>
    <dbReference type="NCBI Taxonomy" id="29563"/>
    <lineage>
        <taxon>Bacteria</taxon>
        <taxon>Bacillati</taxon>
        <taxon>Bacillota</taxon>
        <taxon>Clostridia</taxon>
        <taxon>Halanaerobiales</taxon>
        <taxon>Halanaerobiaceae</taxon>
        <taxon>Halanaerobium</taxon>
    </lineage>
</organism>
<keyword evidence="2" id="KW-0812">Transmembrane</keyword>
<keyword evidence="2" id="KW-1133">Transmembrane helix</keyword>
<keyword evidence="4" id="KW-1185">Reference proteome</keyword>
<feature type="transmembrane region" description="Helical" evidence="2">
    <location>
        <begin position="12"/>
        <end position="32"/>
    </location>
</feature>
<evidence type="ECO:0000256" key="2">
    <source>
        <dbReference type="SAM" id="Phobius"/>
    </source>
</evidence>
<evidence type="ECO:0000313" key="4">
    <source>
        <dbReference type="Proteomes" id="UP000199006"/>
    </source>
</evidence>
<gene>
    <name evidence="3" type="ORF">SAMN02983006_00405</name>
</gene>
<accession>A0A1I4FKA7</accession>
<evidence type="ECO:0000256" key="1">
    <source>
        <dbReference type="SAM" id="Coils"/>
    </source>
</evidence>
<reference evidence="3 4" key="1">
    <citation type="submission" date="2016-10" db="EMBL/GenBank/DDBJ databases">
        <authorList>
            <person name="de Groot N.N."/>
        </authorList>
    </citation>
    <scope>NUCLEOTIDE SEQUENCE [LARGE SCALE GENOMIC DNA]</scope>
    <source>
        <strain evidence="3 4">ATCC 51327</strain>
    </source>
</reference>
<feature type="coiled-coil region" evidence="1">
    <location>
        <begin position="117"/>
        <end position="220"/>
    </location>
</feature>